<dbReference type="NCBIfam" id="NF004349">
    <property type="entry name" value="PRK05729.1"/>
    <property type="match status" value="1"/>
</dbReference>
<sequence>MDSRYDPRSLEDKWYRLWEEKELFQPRSPSRKSYSIVIPPPNITGSLHWGHALNNTLQDILIRWRRMQGYNTLWIPGVDHAGIATQNVLEKELLTQGIDRHKLGREKFIKKVWEWKEHYGGTIIHQLKKLGSSCDWSRTRFTMDEKCSKAVMEIFARLYNEGLIYQADYIVNWCPRCHTAISDIEVEHKEKQGKLYYINYPLEGEKRKLTVATTRPETMLGDTAVAVHPDDRRYQHFIGKTIILPLVERKIPVIADAIVNPSFGTGAVKITPAHDPNDFEISLRRGLPRIVVIDGEGKMTPAAGRYQGMKRDECREKVITDLEEKGYLLKTKVHLHSVGHCYRCNTTIEPLISKQWFLSMKELARPAIRAVKSGKVRFVPSRWGDVYLEWMENIRDWCISRQIWWGHRIPIWHCPACKKSDVYLPVPSSTRQIGQNSATKCRSCASTKLKQDESVLDTWFSSALWPLSTLGWPEKTDDINRFYPTATLVTGHEIIHFWVARMIMMGMKIVKKPPFREVLIHGIVRDAEGKKMSKSLGNAIDPLKTIETYGTDALRFALIGATSLGGQDIFLGIESIEGGRNFANKIWNLSRFILLNSQDFQFDKVKRRELILDEDDTYIISRINQVTKTTNEFLSNYRFNEMAKTLYEFLWHEFCDWYIELSKLRLKPSIPAERKTTQWVLHYVLRDSMKLLHPIMPFITEEIYQRLIPGEESIMIAPWPVSMKSRINEGVIARTKKKYEVITAERKIRSFWNIPAGKKLRHHIKPIDADERKTLEKNKEKLIGILPSAHLIIEEKQPLSQYPISAVTPSGTTISIDPGEDIDLQKEKEKKRKEISLLDKKIETSSNKLKNTNFLTKAAPGAIAREREKKQELEGRRAELAKINQLIIE</sequence>
<evidence type="ECO:0000259" key="12">
    <source>
        <dbReference type="Pfam" id="PF00133"/>
    </source>
</evidence>
<evidence type="ECO:0000256" key="8">
    <source>
        <dbReference type="ARBA" id="ARBA00023054"/>
    </source>
</evidence>
<evidence type="ECO:0000256" key="5">
    <source>
        <dbReference type="ARBA" id="ARBA00022741"/>
    </source>
</evidence>
<dbReference type="InterPro" id="IPR009080">
    <property type="entry name" value="tRNAsynth_Ia_anticodon-bd"/>
</dbReference>
<evidence type="ECO:0000256" key="6">
    <source>
        <dbReference type="ARBA" id="ARBA00022840"/>
    </source>
</evidence>
<dbReference type="NCBIfam" id="TIGR00422">
    <property type="entry name" value="valS"/>
    <property type="match status" value="1"/>
</dbReference>
<feature type="domain" description="Aminoacyl-tRNA synthetase class Ia" evidence="12">
    <location>
        <begin position="13"/>
        <end position="564"/>
    </location>
</feature>
<gene>
    <name evidence="11" type="primary">valS</name>
    <name evidence="15" type="ORF">B9J77_02785</name>
</gene>
<comment type="function">
    <text evidence="11">Catalyzes the attachment of valine to tRNA(Val). As ValRS can inadvertently accommodate and process structurally similar amino acids such as threonine, to avoid such errors, it has a 'posttransfer' editing activity that hydrolyzes mischarged Thr-tRNA(Val) in a tRNA-dependent manner.</text>
</comment>
<protein>
    <recommendedName>
        <fullName evidence="11">Valine--tRNA ligase</fullName>
        <ecNumber evidence="11">6.1.1.9</ecNumber>
    </recommendedName>
    <alternativeName>
        <fullName evidence="11">Valyl-tRNA synthetase</fullName>
        <shortName evidence="11">ValRS</shortName>
    </alternativeName>
</protein>
<dbReference type="Pfam" id="PF08264">
    <property type="entry name" value="Anticodon_1"/>
    <property type="match status" value="1"/>
</dbReference>
<dbReference type="EC" id="6.1.1.9" evidence="11"/>
<feature type="short sequence motif" description="'KMSKS' region" evidence="11">
    <location>
        <begin position="531"/>
        <end position="535"/>
    </location>
</feature>
<dbReference type="HAMAP" id="MF_02004">
    <property type="entry name" value="Val_tRNA_synth_type1"/>
    <property type="match status" value="1"/>
</dbReference>
<comment type="caution">
    <text evidence="11">Lacks conserved residue(s) required for the propagation of feature annotation.</text>
</comment>
<dbReference type="SUPFAM" id="SSF52374">
    <property type="entry name" value="Nucleotidylyl transferase"/>
    <property type="match status" value="1"/>
</dbReference>
<dbReference type="Gene3D" id="1.10.287.380">
    <property type="entry name" value="Valyl-tRNA synthetase, C-terminal domain"/>
    <property type="match status" value="1"/>
</dbReference>
<dbReference type="GO" id="GO:0005524">
    <property type="term" value="F:ATP binding"/>
    <property type="evidence" value="ECO:0007669"/>
    <property type="project" value="UniProtKB-UniRule"/>
</dbReference>
<dbReference type="InterPro" id="IPR019499">
    <property type="entry name" value="Val-tRNA_synth_tRNA-bd"/>
</dbReference>
<name>A0A399FVH2_UNCN2</name>
<keyword evidence="5 11" id="KW-0547">Nucleotide-binding</keyword>
<comment type="subunit">
    <text evidence="2 11">Monomer.</text>
</comment>
<evidence type="ECO:0000256" key="7">
    <source>
        <dbReference type="ARBA" id="ARBA00022917"/>
    </source>
</evidence>
<dbReference type="Gene3D" id="3.90.740.10">
    <property type="entry name" value="Valyl/Leucyl/Isoleucyl-tRNA synthetase, editing domain"/>
    <property type="match status" value="1"/>
</dbReference>
<comment type="subcellular location">
    <subcellularLocation>
        <location evidence="1 11">Cytoplasm</location>
    </subcellularLocation>
</comment>
<dbReference type="SUPFAM" id="SSF46589">
    <property type="entry name" value="tRNA-binding arm"/>
    <property type="match status" value="1"/>
</dbReference>
<keyword evidence="4 11" id="KW-0436">Ligase</keyword>
<dbReference type="EMBL" id="NDHY01000004">
    <property type="protein sequence ID" value="RII00425.1"/>
    <property type="molecule type" value="Genomic_DNA"/>
</dbReference>
<evidence type="ECO:0000256" key="1">
    <source>
        <dbReference type="ARBA" id="ARBA00004496"/>
    </source>
</evidence>
<dbReference type="GO" id="GO:0006438">
    <property type="term" value="P:valyl-tRNA aminoacylation"/>
    <property type="evidence" value="ECO:0007669"/>
    <property type="project" value="UniProtKB-UniRule"/>
</dbReference>
<evidence type="ECO:0000256" key="2">
    <source>
        <dbReference type="ARBA" id="ARBA00011245"/>
    </source>
</evidence>
<keyword evidence="9 11" id="KW-0030">Aminoacyl-tRNA synthetase</keyword>
<evidence type="ECO:0000256" key="4">
    <source>
        <dbReference type="ARBA" id="ARBA00022598"/>
    </source>
</evidence>
<evidence type="ECO:0000313" key="15">
    <source>
        <dbReference type="EMBL" id="RII00425.1"/>
    </source>
</evidence>
<accession>A0A399FVH2</accession>
<dbReference type="InterPro" id="IPR037118">
    <property type="entry name" value="Val-tRNA_synth_C_sf"/>
</dbReference>
<dbReference type="GO" id="GO:0004832">
    <property type="term" value="F:valine-tRNA ligase activity"/>
    <property type="evidence" value="ECO:0007669"/>
    <property type="project" value="UniProtKB-UniRule"/>
</dbReference>
<reference evidence="15 16" key="1">
    <citation type="submission" date="2018-08" db="EMBL/GenBank/DDBJ databases">
        <title>Draft genome of candidate division NPL-UPA2 bacterium Unc8 that adapted to ultra-basic serpentinizing groundwater.</title>
        <authorList>
            <person name="Ishii S."/>
            <person name="Suzuki S."/>
            <person name="Nealson K.H."/>
        </authorList>
    </citation>
    <scope>NUCLEOTIDE SEQUENCE [LARGE SCALE GENOMIC DNA]</scope>
    <source>
        <strain evidence="15">Unc8</strain>
    </source>
</reference>
<keyword evidence="6 11" id="KW-0067">ATP-binding</keyword>
<dbReference type="SUPFAM" id="SSF47323">
    <property type="entry name" value="Anticodon-binding domain of a subclass of class I aminoacyl-tRNA synthetases"/>
    <property type="match status" value="1"/>
</dbReference>
<dbReference type="FunFam" id="3.90.740.10:FF:000005">
    <property type="entry name" value="Valine--tRNA ligase, mitochondrial"/>
    <property type="match status" value="1"/>
</dbReference>
<dbReference type="Gene3D" id="3.40.50.620">
    <property type="entry name" value="HUPs"/>
    <property type="match status" value="2"/>
</dbReference>
<feature type="domain" description="Valyl-tRNA synthetase tRNA-binding arm" evidence="14">
    <location>
        <begin position="823"/>
        <end position="881"/>
    </location>
</feature>
<dbReference type="InterPro" id="IPR033705">
    <property type="entry name" value="Anticodon_Ia_Val"/>
</dbReference>
<evidence type="ECO:0000256" key="9">
    <source>
        <dbReference type="ARBA" id="ARBA00023146"/>
    </source>
</evidence>
<dbReference type="PANTHER" id="PTHR11946">
    <property type="entry name" value="VALYL-TRNA SYNTHETASES"/>
    <property type="match status" value="1"/>
</dbReference>
<evidence type="ECO:0000256" key="11">
    <source>
        <dbReference type="HAMAP-Rule" id="MF_02004"/>
    </source>
</evidence>
<comment type="catalytic activity">
    <reaction evidence="10 11">
        <text>tRNA(Val) + L-valine + ATP = L-valyl-tRNA(Val) + AMP + diphosphate</text>
        <dbReference type="Rhea" id="RHEA:10704"/>
        <dbReference type="Rhea" id="RHEA-COMP:9672"/>
        <dbReference type="Rhea" id="RHEA-COMP:9708"/>
        <dbReference type="ChEBI" id="CHEBI:30616"/>
        <dbReference type="ChEBI" id="CHEBI:33019"/>
        <dbReference type="ChEBI" id="CHEBI:57762"/>
        <dbReference type="ChEBI" id="CHEBI:78442"/>
        <dbReference type="ChEBI" id="CHEBI:78537"/>
        <dbReference type="ChEBI" id="CHEBI:456215"/>
        <dbReference type="EC" id="6.1.1.9"/>
    </reaction>
</comment>
<keyword evidence="3 11" id="KW-0963">Cytoplasm</keyword>
<dbReference type="GO" id="GO:0005829">
    <property type="term" value="C:cytosol"/>
    <property type="evidence" value="ECO:0007669"/>
    <property type="project" value="TreeGrafter"/>
</dbReference>
<dbReference type="FunFam" id="3.40.50.620:FF:000078">
    <property type="entry name" value="Valine--tRNA ligase, mitochondrial"/>
    <property type="match status" value="1"/>
</dbReference>
<dbReference type="SUPFAM" id="SSF50677">
    <property type="entry name" value="ValRS/IleRS/LeuRS editing domain"/>
    <property type="match status" value="1"/>
</dbReference>
<dbReference type="PRINTS" id="PR00986">
    <property type="entry name" value="TRNASYNTHVAL"/>
</dbReference>
<dbReference type="Pfam" id="PF10458">
    <property type="entry name" value="Val_tRNA-synt_C"/>
    <property type="match status" value="1"/>
</dbReference>
<dbReference type="InterPro" id="IPR010978">
    <property type="entry name" value="tRNA-bd_arm"/>
</dbReference>
<feature type="domain" description="Methionyl/Valyl/Leucyl/Isoleucyl-tRNA synthetase anticodon-binding" evidence="13">
    <location>
        <begin position="616"/>
        <end position="761"/>
    </location>
</feature>
<dbReference type="GO" id="GO:0002161">
    <property type="term" value="F:aminoacyl-tRNA deacylase activity"/>
    <property type="evidence" value="ECO:0007669"/>
    <property type="project" value="InterPro"/>
</dbReference>
<comment type="similarity">
    <text evidence="11">Belongs to the class-I aminoacyl-tRNA synthetase family. ValS type 1 subfamily.</text>
</comment>
<proteinExistence type="inferred from homology"/>
<evidence type="ECO:0000259" key="13">
    <source>
        <dbReference type="Pfam" id="PF08264"/>
    </source>
</evidence>
<keyword evidence="7 11" id="KW-0648">Protein biosynthesis</keyword>
<comment type="domain">
    <text evidence="11">The C-terminal coiled-coil domain is crucial for aminoacylation activity.</text>
</comment>
<dbReference type="InterPro" id="IPR002300">
    <property type="entry name" value="aa-tRNA-synth_Ia"/>
</dbReference>
<evidence type="ECO:0000259" key="14">
    <source>
        <dbReference type="Pfam" id="PF10458"/>
    </source>
</evidence>
<dbReference type="AlphaFoldDB" id="A0A399FVH2"/>
<dbReference type="CDD" id="cd00817">
    <property type="entry name" value="ValRS_core"/>
    <property type="match status" value="1"/>
</dbReference>
<dbReference type="Pfam" id="PF00133">
    <property type="entry name" value="tRNA-synt_1"/>
    <property type="match status" value="1"/>
</dbReference>
<keyword evidence="8 11" id="KW-0175">Coiled coil</keyword>
<evidence type="ECO:0000256" key="3">
    <source>
        <dbReference type="ARBA" id="ARBA00022490"/>
    </source>
</evidence>
<dbReference type="PANTHER" id="PTHR11946:SF93">
    <property type="entry name" value="VALINE--TRNA LIGASE, CHLOROPLASTIC_MITOCHONDRIAL 2"/>
    <property type="match status" value="1"/>
</dbReference>
<feature type="binding site" evidence="11">
    <location>
        <position position="534"/>
    </location>
    <ligand>
        <name>ATP</name>
        <dbReference type="ChEBI" id="CHEBI:30616"/>
    </ligand>
</feature>
<comment type="domain">
    <text evidence="11">ValRS has two distinct active sites: one for aminoacylation and one for editing. The misactivated threonine is translocated from the active site to the editing site.</text>
</comment>
<dbReference type="InterPro" id="IPR013155">
    <property type="entry name" value="M/V/L/I-tRNA-synth_anticd-bd"/>
</dbReference>
<dbReference type="InterPro" id="IPR002303">
    <property type="entry name" value="Valyl-tRNA_ligase"/>
</dbReference>
<evidence type="ECO:0000256" key="10">
    <source>
        <dbReference type="ARBA" id="ARBA00047552"/>
    </source>
</evidence>
<organism evidence="15 16">
    <name type="scientific">candidate division NPL-UPA2 bacterium Unc8</name>
    <dbReference type="NCBI Taxonomy" id="1980939"/>
    <lineage>
        <taxon>Bacteria</taxon>
    </lineage>
</organism>
<dbReference type="InterPro" id="IPR009008">
    <property type="entry name" value="Val/Leu/Ile-tRNA-synth_edit"/>
</dbReference>
<dbReference type="FunFam" id="3.40.50.620:FF:000032">
    <property type="entry name" value="Valine--tRNA ligase"/>
    <property type="match status" value="1"/>
</dbReference>
<dbReference type="Gene3D" id="1.10.730.10">
    <property type="entry name" value="Isoleucyl-tRNA Synthetase, Domain 1"/>
    <property type="match status" value="1"/>
</dbReference>
<dbReference type="CDD" id="cd07962">
    <property type="entry name" value="Anticodon_Ia_Val"/>
    <property type="match status" value="1"/>
</dbReference>
<dbReference type="InterPro" id="IPR014729">
    <property type="entry name" value="Rossmann-like_a/b/a_fold"/>
</dbReference>
<evidence type="ECO:0000313" key="16">
    <source>
        <dbReference type="Proteomes" id="UP000266287"/>
    </source>
</evidence>
<comment type="caution">
    <text evidence="15">The sequence shown here is derived from an EMBL/GenBank/DDBJ whole genome shotgun (WGS) entry which is preliminary data.</text>
</comment>
<dbReference type="Proteomes" id="UP000266287">
    <property type="component" value="Unassembled WGS sequence"/>
</dbReference>